<protein>
    <submittedName>
        <fullName evidence="2">Uncharacterized protein</fullName>
    </submittedName>
</protein>
<feature type="region of interest" description="Disordered" evidence="1">
    <location>
        <begin position="389"/>
        <end position="427"/>
    </location>
</feature>
<feature type="compositionally biased region" description="Polar residues" evidence="1">
    <location>
        <begin position="479"/>
        <end position="488"/>
    </location>
</feature>
<keyword evidence="3" id="KW-1185">Reference proteome</keyword>
<dbReference type="GO" id="GO:0031267">
    <property type="term" value="F:small GTPase binding"/>
    <property type="evidence" value="ECO:0007669"/>
    <property type="project" value="TreeGrafter"/>
</dbReference>
<dbReference type="GO" id="GO:2000114">
    <property type="term" value="P:regulation of establishment of cell polarity"/>
    <property type="evidence" value="ECO:0007669"/>
    <property type="project" value="TreeGrafter"/>
</dbReference>
<dbReference type="Ensembl" id="ENSNPET00000022039.1">
    <property type="protein sequence ID" value="ENSNPEP00000021488.1"/>
    <property type="gene ID" value="ENSNPEG00000015934.1"/>
</dbReference>
<feature type="compositionally biased region" description="Low complexity" evidence="1">
    <location>
        <begin position="148"/>
        <end position="161"/>
    </location>
</feature>
<reference evidence="2" key="1">
    <citation type="submission" date="2025-08" db="UniProtKB">
        <authorList>
            <consortium name="Ensembl"/>
        </authorList>
    </citation>
    <scope>IDENTIFICATION</scope>
</reference>
<feature type="region of interest" description="Disordered" evidence="1">
    <location>
        <begin position="631"/>
        <end position="657"/>
    </location>
</feature>
<name>A0A8C7A3V2_NOTPE</name>
<feature type="compositionally biased region" description="Basic and acidic residues" evidence="1">
    <location>
        <begin position="24"/>
        <end position="38"/>
    </location>
</feature>
<dbReference type="AlphaFoldDB" id="A0A8C7A3V2"/>
<evidence type="ECO:0000313" key="2">
    <source>
        <dbReference type="Ensembl" id="ENSNPEP00000021488.1"/>
    </source>
</evidence>
<feature type="compositionally biased region" description="Low complexity" evidence="1">
    <location>
        <begin position="39"/>
        <end position="51"/>
    </location>
</feature>
<feature type="compositionally biased region" description="Acidic residues" evidence="1">
    <location>
        <begin position="14"/>
        <end position="23"/>
    </location>
</feature>
<feature type="region of interest" description="Disordered" evidence="1">
    <location>
        <begin position="444"/>
        <end position="579"/>
    </location>
</feature>
<accession>A0A8C7A3V2</accession>
<proteinExistence type="predicted"/>
<feature type="compositionally biased region" description="Basic and acidic residues" evidence="1">
    <location>
        <begin position="631"/>
        <end position="641"/>
    </location>
</feature>
<dbReference type="Proteomes" id="UP000694420">
    <property type="component" value="Unplaced"/>
</dbReference>
<feature type="region of interest" description="Disordered" evidence="1">
    <location>
        <begin position="121"/>
        <end position="192"/>
    </location>
</feature>
<feature type="compositionally biased region" description="Acidic residues" evidence="1">
    <location>
        <begin position="85"/>
        <end position="94"/>
    </location>
</feature>
<dbReference type="PANTHER" id="PTHR45924">
    <property type="entry name" value="FI17866P1"/>
    <property type="match status" value="1"/>
</dbReference>
<evidence type="ECO:0000256" key="1">
    <source>
        <dbReference type="SAM" id="MobiDB-lite"/>
    </source>
</evidence>
<reference evidence="2" key="2">
    <citation type="submission" date="2025-09" db="UniProtKB">
        <authorList>
            <consortium name="Ensembl"/>
        </authorList>
    </citation>
    <scope>IDENTIFICATION</scope>
</reference>
<sequence>PQLPRPWATAQGVVEEEEEEEEEAFSKEELPAAERPEEPSSSDVESVGSPEATLPGWHEQGQVDLEPCSDGAVSETAEDLRTLSSEEEEEEEEERALRAATSILPPSVLDQASVIAERFSSSFSRRSSMVAEEGRASLGATTPRQPSHSRSSSRSSSVLSLEGSATEAQSSTVLPGGNEGDPGALASAATSPDLPACARKGSLLSTQDRLLLDKIKNYYDHAEHQDASFSIKRRESLSYIPKGLVRNSVFRLNSLPRAPPERDGGTRTAVWVLSTSPTTAPLAQPEVVELLPGEDFCPTSAEWQEAERPLKENGLEPHEPLLILEEDDVGAATESPWPASCPQELGAVEPPAPHPRLLQLGAAGEAAERPGTKVYQLARQYSLRIKSRRAGGPRGLAQLQEDMRVRAAAAQEQPQPPAAGTGGMRRGLALPSYEQVVIQEQRPLASLSAAASPWDRSPRGVPGSPPGGSPHLPSPGSLATCSLPSPSASEPFAWPDVRELRSKYAACESAGPRRPPPVNRSRSAPEQVAAAVGRSGRATAKAVPANGRSRSAEAGADGGAAKHQRNHSDGGLSVTAQSALGPGQRVIVLERVAAGAEAVPDAESYVQIRSPTTREKICLKAVVERCKAYQASEEYRRRQAEPPRPWEPPDAARPGLVRNLREKFQTLHGAS</sequence>
<organism evidence="2 3">
    <name type="scientific">Nothoprocta perdicaria</name>
    <name type="common">Chilean tinamou</name>
    <name type="synonym">Crypturus perdicarius</name>
    <dbReference type="NCBI Taxonomy" id="30464"/>
    <lineage>
        <taxon>Eukaryota</taxon>
        <taxon>Metazoa</taxon>
        <taxon>Chordata</taxon>
        <taxon>Craniata</taxon>
        <taxon>Vertebrata</taxon>
        <taxon>Euteleostomi</taxon>
        <taxon>Archelosauria</taxon>
        <taxon>Archosauria</taxon>
        <taxon>Dinosauria</taxon>
        <taxon>Saurischia</taxon>
        <taxon>Theropoda</taxon>
        <taxon>Coelurosauria</taxon>
        <taxon>Aves</taxon>
        <taxon>Palaeognathae</taxon>
        <taxon>Tinamiformes</taxon>
        <taxon>Tinamidae</taxon>
        <taxon>Nothoprocta</taxon>
    </lineage>
</organism>
<evidence type="ECO:0000313" key="3">
    <source>
        <dbReference type="Proteomes" id="UP000694420"/>
    </source>
</evidence>
<feature type="region of interest" description="Disordered" evidence="1">
    <location>
        <begin position="1"/>
        <end position="109"/>
    </location>
</feature>
<dbReference type="PANTHER" id="PTHR45924:SF4">
    <property type="entry name" value="PLECKSTRIN HOMOLOGY DOMAIN-CONTAINING FAMILY G MEMBER 3"/>
    <property type="match status" value="1"/>
</dbReference>
<dbReference type="GO" id="GO:0005085">
    <property type="term" value="F:guanyl-nucleotide exchange factor activity"/>
    <property type="evidence" value="ECO:0007669"/>
    <property type="project" value="TreeGrafter"/>
</dbReference>